<gene>
    <name evidence="1" type="ORF">K435DRAFT_776335</name>
</gene>
<dbReference type="InterPro" id="IPR046670">
    <property type="entry name" value="DUF6540"/>
</dbReference>
<reference evidence="1 2" key="1">
    <citation type="journal article" date="2019" name="Nat. Ecol. Evol.">
        <title>Megaphylogeny resolves global patterns of mushroom evolution.</title>
        <authorList>
            <person name="Varga T."/>
            <person name="Krizsan K."/>
            <person name="Foldi C."/>
            <person name="Dima B."/>
            <person name="Sanchez-Garcia M."/>
            <person name="Sanchez-Ramirez S."/>
            <person name="Szollosi G.J."/>
            <person name="Szarkandi J.G."/>
            <person name="Papp V."/>
            <person name="Albert L."/>
            <person name="Andreopoulos W."/>
            <person name="Angelini C."/>
            <person name="Antonin V."/>
            <person name="Barry K.W."/>
            <person name="Bougher N.L."/>
            <person name="Buchanan P."/>
            <person name="Buyck B."/>
            <person name="Bense V."/>
            <person name="Catcheside P."/>
            <person name="Chovatia M."/>
            <person name="Cooper J."/>
            <person name="Damon W."/>
            <person name="Desjardin D."/>
            <person name="Finy P."/>
            <person name="Geml J."/>
            <person name="Haridas S."/>
            <person name="Hughes K."/>
            <person name="Justo A."/>
            <person name="Karasinski D."/>
            <person name="Kautmanova I."/>
            <person name="Kiss B."/>
            <person name="Kocsube S."/>
            <person name="Kotiranta H."/>
            <person name="LaButti K.M."/>
            <person name="Lechner B.E."/>
            <person name="Liimatainen K."/>
            <person name="Lipzen A."/>
            <person name="Lukacs Z."/>
            <person name="Mihaltcheva S."/>
            <person name="Morgado L.N."/>
            <person name="Niskanen T."/>
            <person name="Noordeloos M.E."/>
            <person name="Ohm R.A."/>
            <person name="Ortiz-Santana B."/>
            <person name="Ovrebo C."/>
            <person name="Racz N."/>
            <person name="Riley R."/>
            <person name="Savchenko A."/>
            <person name="Shiryaev A."/>
            <person name="Soop K."/>
            <person name="Spirin V."/>
            <person name="Szebenyi C."/>
            <person name="Tomsovsky M."/>
            <person name="Tulloss R.E."/>
            <person name="Uehling J."/>
            <person name="Grigoriev I.V."/>
            <person name="Vagvolgyi C."/>
            <person name="Papp T."/>
            <person name="Martin F.M."/>
            <person name="Miettinen O."/>
            <person name="Hibbett D.S."/>
            <person name="Nagy L.G."/>
        </authorList>
    </citation>
    <scope>NUCLEOTIDE SEQUENCE [LARGE SCALE GENOMIC DNA]</scope>
    <source>
        <strain evidence="1 2">CBS 962.96</strain>
    </source>
</reference>
<keyword evidence="2" id="KW-1185">Reference proteome</keyword>
<protein>
    <submittedName>
        <fullName evidence="1">Uncharacterized protein</fullName>
    </submittedName>
</protein>
<evidence type="ECO:0000313" key="2">
    <source>
        <dbReference type="Proteomes" id="UP000297245"/>
    </source>
</evidence>
<proteinExistence type="predicted"/>
<evidence type="ECO:0000313" key="1">
    <source>
        <dbReference type="EMBL" id="THV00871.1"/>
    </source>
</evidence>
<accession>A0A4S8MEL8</accession>
<dbReference type="EMBL" id="ML179098">
    <property type="protein sequence ID" value="THV00871.1"/>
    <property type="molecule type" value="Genomic_DNA"/>
</dbReference>
<sequence>MSRGFIASHLIGSISSNNVNNFHEIVKATPRPQYSVADKNKNCQTWLRDVVQGLVNAKIIGADALTKVDAVPKEED</sequence>
<organism evidence="1 2">
    <name type="scientific">Dendrothele bispora (strain CBS 962.96)</name>
    <dbReference type="NCBI Taxonomy" id="1314807"/>
    <lineage>
        <taxon>Eukaryota</taxon>
        <taxon>Fungi</taxon>
        <taxon>Dikarya</taxon>
        <taxon>Basidiomycota</taxon>
        <taxon>Agaricomycotina</taxon>
        <taxon>Agaricomycetes</taxon>
        <taxon>Agaricomycetidae</taxon>
        <taxon>Agaricales</taxon>
        <taxon>Agaricales incertae sedis</taxon>
        <taxon>Dendrothele</taxon>
    </lineage>
</organism>
<dbReference type="Pfam" id="PF20174">
    <property type="entry name" value="DUF6540"/>
    <property type="match status" value="1"/>
</dbReference>
<dbReference type="AlphaFoldDB" id="A0A4S8MEL8"/>
<name>A0A4S8MEL8_DENBC</name>
<dbReference type="OrthoDB" id="2999773at2759"/>
<dbReference type="Proteomes" id="UP000297245">
    <property type="component" value="Unassembled WGS sequence"/>
</dbReference>